<dbReference type="GO" id="GO:0102497">
    <property type="term" value="F:scyllo-inositol dehydrogenase (NADP+) activity"/>
    <property type="evidence" value="ECO:0007669"/>
    <property type="project" value="UniProtKB-EC"/>
</dbReference>
<dbReference type="EC" id="1.1.1.371" evidence="5"/>
<dbReference type="InterPro" id="IPR004104">
    <property type="entry name" value="Gfo/Idh/MocA-like_OxRdtase_C"/>
</dbReference>
<evidence type="ECO:0000256" key="1">
    <source>
        <dbReference type="ARBA" id="ARBA00010928"/>
    </source>
</evidence>
<dbReference type="GO" id="GO:0000166">
    <property type="term" value="F:nucleotide binding"/>
    <property type="evidence" value="ECO:0007669"/>
    <property type="project" value="InterPro"/>
</dbReference>
<organism evidence="5 6">
    <name type="scientific">Peribacillus simplex</name>
    <dbReference type="NCBI Taxonomy" id="1478"/>
    <lineage>
        <taxon>Bacteria</taxon>
        <taxon>Bacillati</taxon>
        <taxon>Bacillota</taxon>
        <taxon>Bacilli</taxon>
        <taxon>Bacillales</taxon>
        <taxon>Bacillaceae</taxon>
        <taxon>Peribacillus</taxon>
    </lineage>
</organism>
<dbReference type="EMBL" id="CAKKMG010000067">
    <property type="protein sequence ID" value="CAH0275095.1"/>
    <property type="molecule type" value="Genomic_DNA"/>
</dbReference>
<dbReference type="InterPro" id="IPR036291">
    <property type="entry name" value="NAD(P)-bd_dom_sf"/>
</dbReference>
<dbReference type="Pfam" id="PF02894">
    <property type="entry name" value="GFO_IDH_MocA_C"/>
    <property type="match status" value="1"/>
</dbReference>
<comment type="caution">
    <text evidence="5">The sequence shown here is derived from an EMBL/GenBank/DDBJ whole genome shotgun (WGS) entry which is preliminary data.</text>
</comment>
<evidence type="ECO:0000313" key="6">
    <source>
        <dbReference type="Proteomes" id="UP000789326"/>
    </source>
</evidence>
<sequence length="371" mass="41893">MKNSRTDDQFIIVKEEQESEWERKMRKIKVGIVGYGLSGATFHAPLLSVLEQFQIAKVVSSNKEKVQKDLKDVEVVSSLEEILEDASIDLAVITTPSGLHYEMAKQSLLAGKHVILEKPMVVEAWEAEELIKMSEEKDLLLSVYHNRRWDNDFLTVKKLMDDGVLGEINTYQVHYDRYRPVVRDRWREKPGPGSGMLYDLGSHLIDQALHLFGLPQFVWADVFSQKENAETDDYFHVILGYEKLRVILHSGSIVPNNGPRYQVHGSKGSFIKYGLDCQEAALSEGKKPLDDSWGADDPKFYGKLVTVEGENEIHETIETLHGTYLTYYQAIADSILSGKKAPVTAQEGLSVIKIIDAAFESSKGKKAVYIK</sequence>
<gene>
    <name evidence="5" type="primary">iolW</name>
    <name evidence="5" type="ORF">SRABI133_03776</name>
</gene>
<dbReference type="InterPro" id="IPR051317">
    <property type="entry name" value="Gfo/Idh/MocA_oxidoreduct"/>
</dbReference>
<dbReference type="SUPFAM" id="SSF51735">
    <property type="entry name" value="NAD(P)-binding Rossmann-fold domains"/>
    <property type="match status" value="1"/>
</dbReference>
<dbReference type="InterPro" id="IPR000683">
    <property type="entry name" value="Gfo/Idh/MocA-like_OxRdtase_N"/>
</dbReference>
<reference evidence="5" key="1">
    <citation type="submission" date="2021-11" db="EMBL/GenBank/DDBJ databases">
        <authorList>
            <person name="Bulgarelli D."/>
        </authorList>
    </citation>
    <scope>NUCLEOTIDE SEQUENCE</scope>
    <source>
        <strain evidence="5">Bi133</strain>
    </source>
</reference>
<dbReference type="PANTHER" id="PTHR43708">
    <property type="entry name" value="CONSERVED EXPRESSED OXIDOREDUCTASE (EUROFUNG)"/>
    <property type="match status" value="1"/>
</dbReference>
<protein>
    <submittedName>
        <fullName evidence="5">Scyllo-inositol 2-dehydrogenase (NADP(+))</fullName>
        <ecNumber evidence="5">1.1.1.371</ecNumber>
    </submittedName>
</protein>
<proteinExistence type="inferred from homology"/>
<dbReference type="NCBIfam" id="NF008607">
    <property type="entry name" value="PRK11579.1"/>
    <property type="match status" value="1"/>
</dbReference>
<dbReference type="PANTHER" id="PTHR43708:SF5">
    <property type="entry name" value="CONSERVED EXPRESSED OXIDOREDUCTASE (EUROFUNG)-RELATED"/>
    <property type="match status" value="1"/>
</dbReference>
<accession>A0A9W4PHW1</accession>
<evidence type="ECO:0000256" key="2">
    <source>
        <dbReference type="ARBA" id="ARBA00023002"/>
    </source>
</evidence>
<feature type="domain" description="Gfo/Idh/MocA-like oxidoreductase C-terminal" evidence="4">
    <location>
        <begin position="157"/>
        <end position="368"/>
    </location>
</feature>
<dbReference type="Gene3D" id="3.30.360.10">
    <property type="entry name" value="Dihydrodipicolinate Reductase, domain 2"/>
    <property type="match status" value="1"/>
</dbReference>
<evidence type="ECO:0000313" key="5">
    <source>
        <dbReference type="EMBL" id="CAH0275095.1"/>
    </source>
</evidence>
<evidence type="ECO:0000259" key="4">
    <source>
        <dbReference type="Pfam" id="PF02894"/>
    </source>
</evidence>
<dbReference type="Proteomes" id="UP000789326">
    <property type="component" value="Unassembled WGS sequence"/>
</dbReference>
<dbReference type="AlphaFoldDB" id="A0A9W4PHW1"/>
<comment type="similarity">
    <text evidence="1">Belongs to the Gfo/Idh/MocA family.</text>
</comment>
<dbReference type="Pfam" id="PF01408">
    <property type="entry name" value="GFO_IDH_MocA"/>
    <property type="match status" value="1"/>
</dbReference>
<keyword evidence="2 5" id="KW-0560">Oxidoreductase</keyword>
<feature type="domain" description="Gfo/Idh/MocA-like oxidoreductase N-terminal" evidence="3">
    <location>
        <begin position="28"/>
        <end position="145"/>
    </location>
</feature>
<evidence type="ECO:0000259" key="3">
    <source>
        <dbReference type="Pfam" id="PF01408"/>
    </source>
</evidence>
<dbReference type="Gene3D" id="3.40.50.720">
    <property type="entry name" value="NAD(P)-binding Rossmann-like Domain"/>
    <property type="match status" value="1"/>
</dbReference>
<name>A0A9W4PHW1_9BACI</name>